<dbReference type="AlphaFoldDB" id="W9C4K8"/>
<dbReference type="STRING" id="1432307.W9C4K8"/>
<dbReference type="CDD" id="cd16443">
    <property type="entry name" value="LplA"/>
    <property type="match status" value="1"/>
</dbReference>
<dbReference type="Proteomes" id="UP000019487">
    <property type="component" value="Unassembled WGS sequence"/>
</dbReference>
<dbReference type="InterPro" id="IPR045864">
    <property type="entry name" value="aa-tRNA-synth_II/BPL/LPL"/>
</dbReference>
<name>W9C4K8_SCLBF</name>
<evidence type="ECO:0000259" key="6">
    <source>
        <dbReference type="PROSITE" id="PS51733"/>
    </source>
</evidence>
<dbReference type="GO" id="GO:0009249">
    <property type="term" value="P:protein lipoylation"/>
    <property type="evidence" value="ECO:0007669"/>
    <property type="project" value="InterPro"/>
</dbReference>
<dbReference type="PANTHER" id="PTHR12561:SF3">
    <property type="entry name" value="LIPOYLTRANSFERASE 1, MITOCHONDRIAL"/>
    <property type="match status" value="1"/>
</dbReference>
<accession>W9C4K8</accession>
<dbReference type="InterPro" id="IPR004562">
    <property type="entry name" value="LipoylTrfase_LipoateP_Ligase"/>
</dbReference>
<evidence type="ECO:0000256" key="1">
    <source>
        <dbReference type="ARBA" id="ARBA00003253"/>
    </source>
</evidence>
<dbReference type="HOGENOM" id="CLU_022986_3_0_1"/>
<dbReference type="UniPathway" id="UPA00537">
    <property type="reaction ID" value="UER00595"/>
</dbReference>
<comment type="pathway">
    <text evidence="2">Protein modification; protein lipoylation via exogenous pathway; protein N(6)-(lipoyl)lysine from lipoate: step 2/2.</text>
</comment>
<dbReference type="OrthoDB" id="201621at2759"/>
<reference evidence="7 8" key="1">
    <citation type="journal article" date="2014" name="Genome Announc.">
        <title>Draft genome sequence of Sclerotinia borealis, a psychrophilic plant pathogenic fungus.</title>
        <authorList>
            <person name="Mardanov A.V."/>
            <person name="Beletsky A.V."/>
            <person name="Kadnikov V.V."/>
            <person name="Ignatov A.N."/>
            <person name="Ravin N.V."/>
        </authorList>
    </citation>
    <scope>NUCLEOTIDE SEQUENCE [LARGE SCALE GENOMIC DNA]</scope>
    <source>
        <strain evidence="8">F-4157</strain>
    </source>
</reference>
<evidence type="ECO:0000256" key="3">
    <source>
        <dbReference type="ARBA" id="ARBA00008242"/>
    </source>
</evidence>
<dbReference type="GO" id="GO:0017118">
    <property type="term" value="F:lipoyltransferase activity"/>
    <property type="evidence" value="ECO:0007669"/>
    <property type="project" value="TreeGrafter"/>
</dbReference>
<sequence>MYQKLMVPSRGLMLMRMRMRPFILCGITPQSFFVPRHYSSFNTKSDSDSNSNINSKSNSNIDSKSNSKSKSKSNSNSNSNSNSKSNSKSKSIFKSNSTSNTKSDSKSNFKSNISSIGDPIEVSNFIEHATNPTNKSQIYISRTDDPYINLSIEHYLLQKTPADSTVLFLYTNRNSIVIGRNQNPWNEVNLNLLKYSPIGEIDLVRRRSGGGTVFHDSGNVNYCVICPTSHFDRDKHAEMVVRALHKLGAERAIVNPRHDIVLKPTHKTHKDFRVIKISGSAYKLTRERSLHHGTCLLTSPNIEQIFKLLRSPAFRFVTARGVDSVNSTVGNVNVKNKVFEKAVIAEFCEMYGHQEPIIVHANVKSIPEIAKGVEELTSPDWIFSQTPQFTLSTDQSHKFKKDRIVLPKDLPPQFKAVFTARNGVITEADIQYEVDNEMVQIGEILVGKKLHEIEWNRFPQEIAEEPMKWLSKLFAHKKSDWRTDRRRNFDDSQLNG</sequence>
<protein>
    <recommendedName>
        <fullName evidence="4">Putative lipoate-protein ligase A</fullName>
    </recommendedName>
</protein>
<organism evidence="7 8">
    <name type="scientific">Sclerotinia borealis (strain F-4128)</name>
    <dbReference type="NCBI Taxonomy" id="1432307"/>
    <lineage>
        <taxon>Eukaryota</taxon>
        <taxon>Fungi</taxon>
        <taxon>Dikarya</taxon>
        <taxon>Ascomycota</taxon>
        <taxon>Pezizomycotina</taxon>
        <taxon>Leotiomycetes</taxon>
        <taxon>Helotiales</taxon>
        <taxon>Sclerotiniaceae</taxon>
        <taxon>Sclerotinia</taxon>
    </lineage>
</organism>
<gene>
    <name evidence="7" type="ORF">SBOR_10111</name>
</gene>
<comment type="similarity">
    <text evidence="3">Belongs to the LplA family.</text>
</comment>
<comment type="caution">
    <text evidence="7">The sequence shown here is derived from an EMBL/GenBank/DDBJ whole genome shotgun (WGS) entry which is preliminary data.</text>
</comment>
<comment type="function">
    <text evidence="1">Catalyzes both the ATP-dependent activation of exogenously supplied lipoate to lipoyl-AMP and the transfer of the activated lipoyl onto the lipoyl domains of lipoate-dependent enzymes.</text>
</comment>
<evidence type="ECO:0000256" key="4">
    <source>
        <dbReference type="ARBA" id="ARBA00015925"/>
    </source>
</evidence>
<dbReference type="PROSITE" id="PS51733">
    <property type="entry name" value="BPL_LPL_CATALYTIC"/>
    <property type="match status" value="1"/>
</dbReference>
<evidence type="ECO:0000313" key="7">
    <source>
        <dbReference type="EMBL" id="ESZ89505.1"/>
    </source>
</evidence>
<keyword evidence="8" id="KW-1185">Reference proteome</keyword>
<dbReference type="SUPFAM" id="SSF55681">
    <property type="entry name" value="Class II aaRS and biotin synthetases"/>
    <property type="match status" value="1"/>
</dbReference>
<feature type="region of interest" description="Disordered" evidence="5">
    <location>
        <begin position="43"/>
        <end position="110"/>
    </location>
</feature>
<proteinExistence type="inferred from homology"/>
<dbReference type="EMBL" id="AYSA01000938">
    <property type="protein sequence ID" value="ESZ89505.1"/>
    <property type="molecule type" value="Genomic_DNA"/>
</dbReference>
<dbReference type="Pfam" id="PF21948">
    <property type="entry name" value="LplA-B_cat"/>
    <property type="match status" value="1"/>
</dbReference>
<dbReference type="GO" id="GO:0005739">
    <property type="term" value="C:mitochondrion"/>
    <property type="evidence" value="ECO:0007669"/>
    <property type="project" value="TreeGrafter"/>
</dbReference>
<evidence type="ECO:0000256" key="5">
    <source>
        <dbReference type="SAM" id="MobiDB-lite"/>
    </source>
</evidence>
<evidence type="ECO:0000256" key="2">
    <source>
        <dbReference type="ARBA" id="ARBA00005085"/>
    </source>
</evidence>
<dbReference type="Gene3D" id="3.30.930.10">
    <property type="entry name" value="Bira Bifunctional Protein, Domain 2"/>
    <property type="match status" value="1"/>
</dbReference>
<feature type="domain" description="BPL/LPL catalytic" evidence="6">
    <location>
        <begin position="161"/>
        <end position="355"/>
    </location>
</feature>
<dbReference type="InterPro" id="IPR004143">
    <property type="entry name" value="BPL_LPL_catalytic"/>
</dbReference>
<dbReference type="PANTHER" id="PTHR12561">
    <property type="entry name" value="LIPOATE-PROTEIN LIGASE"/>
    <property type="match status" value="1"/>
</dbReference>
<evidence type="ECO:0000313" key="8">
    <source>
        <dbReference type="Proteomes" id="UP000019487"/>
    </source>
</evidence>